<dbReference type="Proteomes" id="UP000027586">
    <property type="component" value="Unassembled WGS sequence"/>
</dbReference>
<evidence type="ECO:0000313" key="2">
    <source>
        <dbReference type="EMBL" id="CDH52413.1"/>
    </source>
</evidence>
<sequence length="116" mass="13025">MEFIKRKMSSDMNKENMDPGGGQDAFQPRQQKMQEDYGQSSATDFDQMHQRPQRAVVGDPMQQAPIHQEPPSKGDLMTQQTSGVDNETARKTAMHTNNPFVVRENQQAATVRSAST</sequence>
<dbReference type="AlphaFoldDB" id="A0A068RQG5"/>
<gene>
    <name evidence="2" type="ORF">LCOR_03883.1</name>
</gene>
<feature type="region of interest" description="Disordered" evidence="1">
    <location>
        <begin position="1"/>
        <end position="97"/>
    </location>
</feature>
<keyword evidence="3" id="KW-1185">Reference proteome</keyword>
<dbReference type="VEuPathDB" id="FungiDB:LCOR_03883.1"/>
<dbReference type="OrthoDB" id="2291101at2759"/>
<dbReference type="EMBL" id="CBTN010000013">
    <property type="protein sequence ID" value="CDH52413.1"/>
    <property type="molecule type" value="Genomic_DNA"/>
</dbReference>
<evidence type="ECO:0000256" key="1">
    <source>
        <dbReference type="SAM" id="MobiDB-lite"/>
    </source>
</evidence>
<comment type="caution">
    <text evidence="2">The sequence shown here is derived from an EMBL/GenBank/DDBJ whole genome shotgun (WGS) entry which is preliminary data.</text>
</comment>
<organism evidence="2 3">
    <name type="scientific">Lichtheimia corymbifera JMRC:FSU:9682</name>
    <dbReference type="NCBI Taxonomy" id="1263082"/>
    <lineage>
        <taxon>Eukaryota</taxon>
        <taxon>Fungi</taxon>
        <taxon>Fungi incertae sedis</taxon>
        <taxon>Mucoromycota</taxon>
        <taxon>Mucoromycotina</taxon>
        <taxon>Mucoromycetes</taxon>
        <taxon>Mucorales</taxon>
        <taxon>Lichtheimiaceae</taxon>
        <taxon>Lichtheimia</taxon>
    </lineage>
</organism>
<name>A0A068RQG5_9FUNG</name>
<evidence type="ECO:0000313" key="3">
    <source>
        <dbReference type="Proteomes" id="UP000027586"/>
    </source>
</evidence>
<protein>
    <submittedName>
        <fullName evidence="2">Uncharacterized protein</fullName>
    </submittedName>
</protein>
<accession>A0A068RQG5</accession>
<feature type="compositionally biased region" description="Basic and acidic residues" evidence="1">
    <location>
        <begin position="1"/>
        <end position="17"/>
    </location>
</feature>
<reference evidence="2" key="1">
    <citation type="submission" date="2013-08" db="EMBL/GenBank/DDBJ databases">
        <title>Gene expansion shapes genome architecture in the human pathogen Lichtheimia corymbifera: an evolutionary genomics analysis in the ancient terrestrial Mucorales (Mucoromycotina).</title>
        <authorList>
            <person name="Schwartze V.U."/>
            <person name="Winter S."/>
            <person name="Shelest E."/>
            <person name="Marcet-Houben M."/>
            <person name="Horn F."/>
            <person name="Wehner S."/>
            <person name="Hoffmann K."/>
            <person name="Riege K."/>
            <person name="Sammeth M."/>
            <person name="Nowrousian M."/>
            <person name="Valiante V."/>
            <person name="Linde J."/>
            <person name="Jacobsen I.D."/>
            <person name="Marz M."/>
            <person name="Brakhage A.A."/>
            <person name="Gabaldon T."/>
            <person name="Bocker S."/>
            <person name="Voigt K."/>
        </authorList>
    </citation>
    <scope>NUCLEOTIDE SEQUENCE [LARGE SCALE GENOMIC DNA]</scope>
    <source>
        <strain evidence="2">FSU 9682</strain>
    </source>
</reference>
<proteinExistence type="predicted"/>